<dbReference type="GO" id="GO:0005525">
    <property type="term" value="F:GTP binding"/>
    <property type="evidence" value="ECO:0007669"/>
    <property type="project" value="InterPro"/>
</dbReference>
<reference evidence="4" key="1">
    <citation type="submission" date="2014-06" db="EMBL/GenBank/DDBJ databases">
        <authorList>
            <person name="Ju J."/>
            <person name="Zhang J."/>
        </authorList>
    </citation>
    <scope>NUCLEOTIDE SEQUENCE</scope>
    <source>
        <strain evidence="4">SscI8</strain>
    </source>
</reference>
<dbReference type="GO" id="GO:0048312">
    <property type="term" value="P:intracellular distribution of mitochondria"/>
    <property type="evidence" value="ECO:0007669"/>
    <property type="project" value="TreeGrafter"/>
</dbReference>
<feature type="region of interest" description="Disordered" evidence="2">
    <location>
        <begin position="1161"/>
        <end position="1204"/>
    </location>
</feature>
<organism evidence="4">
    <name type="scientific">Sporisorium scitamineum</name>
    <dbReference type="NCBI Taxonomy" id="49012"/>
    <lineage>
        <taxon>Eukaryota</taxon>
        <taxon>Fungi</taxon>
        <taxon>Dikarya</taxon>
        <taxon>Basidiomycota</taxon>
        <taxon>Ustilaginomycotina</taxon>
        <taxon>Ustilaginomycetes</taxon>
        <taxon>Ustilaginales</taxon>
        <taxon>Ustilaginaceae</taxon>
        <taxon>Sporisorium</taxon>
    </lineage>
</organism>
<feature type="region of interest" description="Disordered" evidence="2">
    <location>
        <begin position="571"/>
        <end position="592"/>
    </location>
</feature>
<feature type="compositionally biased region" description="Low complexity" evidence="2">
    <location>
        <begin position="1071"/>
        <end position="1100"/>
    </location>
</feature>
<dbReference type="InterPro" id="IPR001401">
    <property type="entry name" value="Dynamin_GTPase"/>
</dbReference>
<dbReference type="InterPro" id="IPR045063">
    <property type="entry name" value="Dynamin_N"/>
</dbReference>
<feature type="coiled-coil region" evidence="1">
    <location>
        <begin position="980"/>
        <end position="1014"/>
    </location>
</feature>
<dbReference type="GO" id="GO:0005739">
    <property type="term" value="C:mitochondrion"/>
    <property type="evidence" value="ECO:0007669"/>
    <property type="project" value="TreeGrafter"/>
</dbReference>
<feature type="compositionally biased region" description="Polar residues" evidence="2">
    <location>
        <begin position="808"/>
        <end position="817"/>
    </location>
</feature>
<accession>A0A127ZGE1</accession>
<evidence type="ECO:0000256" key="2">
    <source>
        <dbReference type="SAM" id="MobiDB-lite"/>
    </source>
</evidence>
<protein>
    <submittedName>
        <fullName evidence="4">Related to mitochondrial fission factor DNM1</fullName>
    </submittedName>
</protein>
<dbReference type="GO" id="GO:0000266">
    <property type="term" value="P:mitochondrial fission"/>
    <property type="evidence" value="ECO:0007669"/>
    <property type="project" value="TreeGrafter"/>
</dbReference>
<dbReference type="PANTHER" id="PTHR11566:SF21">
    <property type="entry name" value="DYNAMIN RELATED PROTEIN 1, ISOFORM A"/>
    <property type="match status" value="1"/>
</dbReference>
<dbReference type="InterPro" id="IPR022812">
    <property type="entry name" value="Dynamin"/>
</dbReference>
<dbReference type="Gene3D" id="3.40.50.300">
    <property type="entry name" value="P-loop containing nucleotide triphosphate hydrolases"/>
    <property type="match status" value="1"/>
</dbReference>
<gene>
    <name evidence="4" type="ORF">SPSC_05014</name>
</gene>
<feature type="region of interest" description="Disordered" evidence="2">
    <location>
        <begin position="1053"/>
        <end position="1133"/>
    </location>
</feature>
<dbReference type="GO" id="GO:0008017">
    <property type="term" value="F:microtubule binding"/>
    <property type="evidence" value="ECO:0007669"/>
    <property type="project" value="TreeGrafter"/>
</dbReference>
<evidence type="ECO:0000259" key="3">
    <source>
        <dbReference type="SMART" id="SM00053"/>
    </source>
</evidence>
<feature type="compositionally biased region" description="Polar residues" evidence="2">
    <location>
        <begin position="1055"/>
        <end position="1070"/>
    </location>
</feature>
<dbReference type="PANTHER" id="PTHR11566">
    <property type="entry name" value="DYNAMIN"/>
    <property type="match status" value="1"/>
</dbReference>
<dbReference type="AlphaFoldDB" id="A0A127ZGE1"/>
<sequence length="1204" mass="131733">MDRPGQAQGARTSNTMQVLDYGAVVRRLTSLCQQIEALSVPLPPPSCAQADATANLFHLRKPGHHAAVKVSNDGRGHLSFPRLILVGGQSAGKSSLVECLAGISLPRSHGTCTRGPLDIVITSTDDDTQSTDLGSCSWSAIVSHVLPVSKVASLSSHSTCGGILQFGDAITHPSLVADRIRRASLAVLNIDNLPSPKLGSAVINDSQYLLMSSDELVDAEDNAESNHFTFFPAGTRLFLSIRAPGAEPLRFTDLPGLIASGRASEINATRNMIKREIKDENVIIVFAASLANDLRNQGGFALSREADPMGTRTVGVLTMPDRMVPSSGRQWAKMINDSSRNTTQDGQTSSASYYYLKHGWYVVRCAASNEDRSNIRDIEARFFQSDGNDTAFEWHQTASMLDSVGEDGNRSFVETRCGLHNLHHQLSRLLLQQIRTTLPGIVVSVTKLLEDVNLEHQAAVAASKNDLGRKDGRGGVAANDIAQSFPTRRELFTCVDNIIKHFDILSRNISNKLAPRLNYELLAVAPIYLPFTAAEARDKALTAAYRPQPWTFCSKLSSKAAAVSLDLHLQDDGDETVPSTSSSASTTDARDMLPKKKPITVDELTEQLKRGPSFDHAVASVHIFEQAHSQLQTKFRSAVLNYAGIAREHLALLIKNAIPAHLQSVYPQLVADLLDIANDFVHDRLTNEMYMLAEGAAQHSLYEYGTSSAGSDHYATDTDKAGDNEYIDWVADEKQTMLRMSLIAKQKADMGDRRFLDNANRMIDFQYKSGLVPQSRQDFDRHTYAYSGGRNRASTAEIDDTPTLDMTAPSTAQSQAKGSKRAPSPPGPATVGRDEQCGASSPPTPTRKRTTSAAMAAGVLDVTLTDSDLSPTAPGVYSTPKLTIHRHLVLIAETNDPQTAMDVYGARADGQPARRFQLFLAAGRGQGSRHSCVMKGLYSHLRDTVSRNFGNDLTDDEVYQRYFLEADRPRRERVERALQLKETQEQMVALVGELKQLENQLDKVVAETDKQLKRVQSRGRTDLEVRSLVERDRVALATPQHQRIATATPFAAFGTNKTSPTTPRTPTCKQNRSTSNFATTSTNSTPRSQAFRLRSSSSRRASLRKNDPCRTTNPRCRPRCAPPTTTTASAVSAAPTRSIVHTMGLSNSVELTPLAYEADATDYSSDSTPYDQQARAHSRADAAHRWMDPRLDVQSVSSDSEEYP</sequence>
<dbReference type="PRINTS" id="PR00195">
    <property type="entry name" value="DYNAMIN"/>
</dbReference>
<dbReference type="OrthoDB" id="5061070at2759"/>
<dbReference type="GO" id="GO:0006897">
    <property type="term" value="P:endocytosis"/>
    <property type="evidence" value="ECO:0007669"/>
    <property type="project" value="TreeGrafter"/>
</dbReference>
<dbReference type="GO" id="GO:0003924">
    <property type="term" value="F:GTPase activity"/>
    <property type="evidence" value="ECO:0007669"/>
    <property type="project" value="InterPro"/>
</dbReference>
<feature type="compositionally biased region" description="Basic and acidic residues" evidence="2">
    <location>
        <begin position="1178"/>
        <end position="1191"/>
    </location>
</feature>
<evidence type="ECO:0000256" key="1">
    <source>
        <dbReference type="SAM" id="Coils"/>
    </source>
</evidence>
<dbReference type="GO" id="GO:0016020">
    <property type="term" value="C:membrane"/>
    <property type="evidence" value="ECO:0007669"/>
    <property type="project" value="TreeGrafter"/>
</dbReference>
<keyword evidence="1" id="KW-0175">Coiled coil</keyword>
<dbReference type="EMBL" id="LK056684">
    <property type="protein sequence ID" value="CDU25180.1"/>
    <property type="molecule type" value="Genomic_DNA"/>
</dbReference>
<dbReference type="InterPro" id="IPR027417">
    <property type="entry name" value="P-loop_NTPase"/>
</dbReference>
<dbReference type="SUPFAM" id="SSF52540">
    <property type="entry name" value="P-loop containing nucleoside triphosphate hydrolases"/>
    <property type="match status" value="1"/>
</dbReference>
<name>A0A127ZGE1_9BASI</name>
<evidence type="ECO:0000313" key="4">
    <source>
        <dbReference type="EMBL" id="CDU25180.1"/>
    </source>
</evidence>
<dbReference type="GO" id="GO:0016559">
    <property type="term" value="P:peroxisome fission"/>
    <property type="evidence" value="ECO:0007669"/>
    <property type="project" value="TreeGrafter"/>
</dbReference>
<feature type="domain" description="Dynamin GTPase" evidence="3">
    <location>
        <begin position="61"/>
        <end position="381"/>
    </location>
</feature>
<feature type="compositionally biased region" description="Low complexity" evidence="2">
    <location>
        <begin position="1122"/>
        <end position="1133"/>
    </location>
</feature>
<dbReference type="GO" id="GO:0005874">
    <property type="term" value="C:microtubule"/>
    <property type="evidence" value="ECO:0007669"/>
    <property type="project" value="TreeGrafter"/>
</dbReference>
<feature type="region of interest" description="Disordered" evidence="2">
    <location>
        <begin position="784"/>
        <end position="853"/>
    </location>
</feature>
<dbReference type="Pfam" id="PF00350">
    <property type="entry name" value="Dynamin_N"/>
    <property type="match status" value="1"/>
</dbReference>
<proteinExistence type="predicted"/>
<dbReference type="SMART" id="SM00053">
    <property type="entry name" value="DYNc"/>
    <property type="match status" value="1"/>
</dbReference>